<dbReference type="PANTHER" id="PTHR10963">
    <property type="entry name" value="GLYCOSYL HYDROLASE-RELATED"/>
    <property type="match status" value="1"/>
</dbReference>
<dbReference type="Proteomes" id="UP000803844">
    <property type="component" value="Unassembled WGS sequence"/>
</dbReference>
<dbReference type="GO" id="GO:0004553">
    <property type="term" value="F:hydrolase activity, hydrolyzing O-glycosyl compounds"/>
    <property type="evidence" value="ECO:0007669"/>
    <property type="project" value="InterPro"/>
</dbReference>
<dbReference type="EMBL" id="MU032349">
    <property type="protein sequence ID" value="KAF3763894.1"/>
    <property type="molecule type" value="Genomic_DNA"/>
</dbReference>
<name>A0A9P5CM15_CRYP1</name>
<organism evidence="2 3">
    <name type="scientific">Cryphonectria parasitica (strain ATCC 38755 / EP155)</name>
    <dbReference type="NCBI Taxonomy" id="660469"/>
    <lineage>
        <taxon>Eukaryota</taxon>
        <taxon>Fungi</taxon>
        <taxon>Dikarya</taxon>
        <taxon>Ascomycota</taxon>
        <taxon>Pezizomycotina</taxon>
        <taxon>Sordariomycetes</taxon>
        <taxon>Sordariomycetidae</taxon>
        <taxon>Diaporthales</taxon>
        <taxon>Cryphonectriaceae</taxon>
        <taxon>Cryphonectria-Endothia species complex</taxon>
        <taxon>Cryphonectria</taxon>
    </lineage>
</organism>
<dbReference type="Gene3D" id="2.60.120.200">
    <property type="match status" value="1"/>
</dbReference>
<evidence type="ECO:0000313" key="2">
    <source>
        <dbReference type="EMBL" id="KAF3763894.1"/>
    </source>
</evidence>
<dbReference type="Pfam" id="PF26113">
    <property type="entry name" value="GH16_XgeA"/>
    <property type="match status" value="1"/>
</dbReference>
<gene>
    <name evidence="2" type="ORF">M406DRAFT_51225</name>
</gene>
<dbReference type="SUPFAM" id="SSF49899">
    <property type="entry name" value="Concanavalin A-like lectins/glucanases"/>
    <property type="match status" value="1"/>
</dbReference>
<evidence type="ECO:0000313" key="3">
    <source>
        <dbReference type="Proteomes" id="UP000803844"/>
    </source>
</evidence>
<feature type="non-terminal residue" evidence="2">
    <location>
        <position position="327"/>
    </location>
</feature>
<dbReference type="PROSITE" id="PS51762">
    <property type="entry name" value="GH16_2"/>
    <property type="match status" value="1"/>
</dbReference>
<dbReference type="InterPro" id="IPR050546">
    <property type="entry name" value="Glycosyl_Hydrlase_16"/>
</dbReference>
<proteinExistence type="predicted"/>
<dbReference type="InterPro" id="IPR000757">
    <property type="entry name" value="Beta-glucanase-like"/>
</dbReference>
<dbReference type="InterPro" id="IPR013320">
    <property type="entry name" value="ConA-like_dom_sf"/>
</dbReference>
<sequence>MAPSLVKKIGAAVACAGAVRAATETYQLSEEYTADNFFDKFDFFVSTYTSDDSWDLTHGFVEYLSQTDAQSLGLISTTSDGQMYIGPDINSTYDADGKGRSSVRMTSKATYNQGLMIAKFSHMPVQACGAWPAFWSYGSPWLTMGEIDYFEGWDLMGYNRMAMHTNETLAGSCLLSESGISGTVLTQQCNNNDTGTGCGVQDDSGVWGSVTGATFAMEWTDSAIKIWSWIPTSVPADVTAGTPDPSSSAWGNPTLLVEQDNCDLSKSFANQQLVFDIDFCGDTAGSSTIWDATCSAFGDSCSAYVAENPLAFAETYFMVEGIQFYEL</sequence>
<dbReference type="GO" id="GO:0009251">
    <property type="term" value="P:glucan catabolic process"/>
    <property type="evidence" value="ECO:0007669"/>
    <property type="project" value="TreeGrafter"/>
</dbReference>
<keyword evidence="3" id="KW-1185">Reference proteome</keyword>
<reference evidence="2" key="1">
    <citation type="journal article" date="2020" name="Phytopathology">
        <title>Genome sequence of the chestnut blight fungus Cryphonectria parasitica EP155: A fundamental resource for an archetypical invasive plant pathogen.</title>
        <authorList>
            <person name="Crouch J.A."/>
            <person name="Dawe A."/>
            <person name="Aerts A."/>
            <person name="Barry K."/>
            <person name="Churchill A.C.L."/>
            <person name="Grimwood J."/>
            <person name="Hillman B."/>
            <person name="Milgroom M.G."/>
            <person name="Pangilinan J."/>
            <person name="Smith M."/>
            <person name="Salamov A."/>
            <person name="Schmutz J."/>
            <person name="Yadav J."/>
            <person name="Grigoriev I.V."/>
            <person name="Nuss D."/>
        </authorList>
    </citation>
    <scope>NUCLEOTIDE SEQUENCE</scope>
    <source>
        <strain evidence="2">EP155</strain>
    </source>
</reference>
<feature type="domain" description="GH16" evidence="1">
    <location>
        <begin position="41"/>
        <end position="292"/>
    </location>
</feature>
<dbReference type="PANTHER" id="PTHR10963:SF24">
    <property type="entry name" value="GLYCOSIDASE C21B10.07-RELATED"/>
    <property type="match status" value="1"/>
</dbReference>
<accession>A0A9P5CM15</accession>
<dbReference type="RefSeq" id="XP_040774855.1">
    <property type="nucleotide sequence ID" value="XM_040924434.1"/>
</dbReference>
<protein>
    <submittedName>
        <fullName evidence="2">Family 16 glycoside hydrolase</fullName>
    </submittedName>
</protein>
<evidence type="ECO:0000259" key="1">
    <source>
        <dbReference type="PROSITE" id="PS51762"/>
    </source>
</evidence>
<comment type="caution">
    <text evidence="2">The sequence shown here is derived from an EMBL/GenBank/DDBJ whole genome shotgun (WGS) entry which is preliminary data.</text>
</comment>
<dbReference type="OrthoDB" id="192832at2759"/>
<dbReference type="AlphaFoldDB" id="A0A9P5CM15"/>
<keyword evidence="2" id="KW-0378">Hydrolase</keyword>
<dbReference type="GeneID" id="63841563"/>